<keyword evidence="6" id="KW-1185">Reference proteome</keyword>
<dbReference type="InterPro" id="IPR051575">
    <property type="entry name" value="Myb-like_DNA-bd"/>
</dbReference>
<feature type="non-terminal residue" evidence="5">
    <location>
        <position position="1"/>
    </location>
</feature>
<accession>A0ABP0YN97</accession>
<keyword evidence="2" id="KW-0238">DNA-binding</keyword>
<keyword evidence="4" id="KW-0539">Nucleus</keyword>
<keyword evidence="1" id="KW-0805">Transcription regulation</keyword>
<evidence type="ECO:0000256" key="1">
    <source>
        <dbReference type="ARBA" id="ARBA00023015"/>
    </source>
</evidence>
<evidence type="ECO:0000256" key="3">
    <source>
        <dbReference type="ARBA" id="ARBA00023163"/>
    </source>
</evidence>
<protein>
    <submittedName>
        <fullName evidence="5">Uncharacterized protein</fullName>
    </submittedName>
</protein>
<feature type="non-terminal residue" evidence="5">
    <location>
        <position position="174"/>
    </location>
</feature>
<evidence type="ECO:0000256" key="4">
    <source>
        <dbReference type="ARBA" id="ARBA00023242"/>
    </source>
</evidence>
<dbReference type="EMBL" id="OZ021739">
    <property type="protein sequence ID" value="CAK9321989.1"/>
    <property type="molecule type" value="Genomic_DNA"/>
</dbReference>
<gene>
    <name evidence="5" type="ORF">CITCOLO1_LOCUS14097</name>
</gene>
<dbReference type="Proteomes" id="UP001642487">
    <property type="component" value="Chromosome 5"/>
</dbReference>
<name>A0ABP0YN97_9ROSI</name>
<evidence type="ECO:0000313" key="6">
    <source>
        <dbReference type="Proteomes" id="UP001642487"/>
    </source>
</evidence>
<organism evidence="5 6">
    <name type="scientific">Citrullus colocynthis</name>
    <name type="common">colocynth</name>
    <dbReference type="NCBI Taxonomy" id="252529"/>
    <lineage>
        <taxon>Eukaryota</taxon>
        <taxon>Viridiplantae</taxon>
        <taxon>Streptophyta</taxon>
        <taxon>Embryophyta</taxon>
        <taxon>Tracheophyta</taxon>
        <taxon>Spermatophyta</taxon>
        <taxon>Magnoliopsida</taxon>
        <taxon>eudicotyledons</taxon>
        <taxon>Gunneridae</taxon>
        <taxon>Pentapetalae</taxon>
        <taxon>rosids</taxon>
        <taxon>fabids</taxon>
        <taxon>Cucurbitales</taxon>
        <taxon>Cucurbitaceae</taxon>
        <taxon>Benincaseae</taxon>
        <taxon>Citrullus</taxon>
    </lineage>
</organism>
<sequence length="174" mass="20059">MDFDDTAVESQTASKRPSMLAFEKGSLPKAALAFIDAIKKNRSQQKFIRSKMIHLEARIEENKKLRKRFKILKDFQGSCKRRTTCALSQMIDPRVQLISAAKPQAKDSSKKDKRLSAMHYGPAENSHVACYRMALMKFPRVDRKKWSVVERENLGKGIRQQFQEMVLQISVDQI</sequence>
<dbReference type="PANTHER" id="PTHR46621:SF1">
    <property type="entry name" value="SNRNA-ACTIVATING PROTEIN COMPLEX SUBUNIT 4"/>
    <property type="match status" value="1"/>
</dbReference>
<keyword evidence="3" id="KW-0804">Transcription</keyword>
<dbReference type="PANTHER" id="PTHR46621">
    <property type="entry name" value="SNRNA-ACTIVATING PROTEIN COMPLEX SUBUNIT 4"/>
    <property type="match status" value="1"/>
</dbReference>
<proteinExistence type="predicted"/>
<evidence type="ECO:0000313" key="5">
    <source>
        <dbReference type="EMBL" id="CAK9321989.1"/>
    </source>
</evidence>
<evidence type="ECO:0000256" key="2">
    <source>
        <dbReference type="ARBA" id="ARBA00023125"/>
    </source>
</evidence>
<reference evidence="5 6" key="1">
    <citation type="submission" date="2024-03" db="EMBL/GenBank/DDBJ databases">
        <authorList>
            <person name="Gkanogiannis A."/>
            <person name="Becerra Lopez-Lavalle L."/>
        </authorList>
    </citation>
    <scope>NUCLEOTIDE SEQUENCE [LARGE SCALE GENOMIC DNA]</scope>
</reference>